<dbReference type="AlphaFoldDB" id="A0A401SGK7"/>
<gene>
    <name evidence="1" type="ORF">chiPu_0007988</name>
</gene>
<reference evidence="1 2" key="1">
    <citation type="journal article" date="2018" name="Nat. Ecol. Evol.">
        <title>Shark genomes provide insights into elasmobranch evolution and the origin of vertebrates.</title>
        <authorList>
            <person name="Hara Y"/>
            <person name="Yamaguchi K"/>
            <person name="Onimaru K"/>
            <person name="Kadota M"/>
            <person name="Koyanagi M"/>
            <person name="Keeley SD"/>
            <person name="Tatsumi K"/>
            <person name="Tanaka K"/>
            <person name="Motone F"/>
            <person name="Kageyama Y"/>
            <person name="Nozu R"/>
            <person name="Adachi N"/>
            <person name="Nishimura O"/>
            <person name="Nakagawa R"/>
            <person name="Tanegashima C"/>
            <person name="Kiyatake I"/>
            <person name="Matsumoto R"/>
            <person name="Murakumo K"/>
            <person name="Nishida K"/>
            <person name="Terakita A"/>
            <person name="Kuratani S"/>
            <person name="Sato K"/>
            <person name="Hyodo S Kuraku.S."/>
        </authorList>
    </citation>
    <scope>NUCLEOTIDE SEQUENCE [LARGE SCALE GENOMIC DNA]</scope>
</reference>
<protein>
    <submittedName>
        <fullName evidence="1">Uncharacterized protein</fullName>
    </submittedName>
</protein>
<keyword evidence="2" id="KW-1185">Reference proteome</keyword>
<organism evidence="1 2">
    <name type="scientific">Chiloscyllium punctatum</name>
    <name type="common">Brownbanded bambooshark</name>
    <name type="synonym">Hemiscyllium punctatum</name>
    <dbReference type="NCBI Taxonomy" id="137246"/>
    <lineage>
        <taxon>Eukaryota</taxon>
        <taxon>Metazoa</taxon>
        <taxon>Chordata</taxon>
        <taxon>Craniata</taxon>
        <taxon>Vertebrata</taxon>
        <taxon>Chondrichthyes</taxon>
        <taxon>Elasmobranchii</taxon>
        <taxon>Galeomorphii</taxon>
        <taxon>Galeoidea</taxon>
        <taxon>Orectolobiformes</taxon>
        <taxon>Hemiscylliidae</taxon>
        <taxon>Chiloscyllium</taxon>
    </lineage>
</organism>
<accession>A0A401SGK7</accession>
<sequence>MAAMDKLETQLLPPAWNLKLPSDTQLLLQSSPVVDTVVLKVPTDIYHSVKHWTPISWFAIDLGLQKTACGSGFEPGLRGTDDLPLFRVNYISGILTELRNMRLLIFERNSEFDVKVEAIRSYTSNGCRAI</sequence>
<proteinExistence type="predicted"/>
<comment type="caution">
    <text evidence="1">The sequence shown here is derived from an EMBL/GenBank/DDBJ whole genome shotgun (WGS) entry which is preliminary data.</text>
</comment>
<name>A0A401SGK7_CHIPU</name>
<evidence type="ECO:0000313" key="1">
    <source>
        <dbReference type="EMBL" id="GCC29546.1"/>
    </source>
</evidence>
<dbReference type="Proteomes" id="UP000287033">
    <property type="component" value="Unassembled WGS sequence"/>
</dbReference>
<evidence type="ECO:0000313" key="2">
    <source>
        <dbReference type="Proteomes" id="UP000287033"/>
    </source>
</evidence>
<dbReference type="EMBL" id="BEZZ01000255">
    <property type="protein sequence ID" value="GCC29546.1"/>
    <property type="molecule type" value="Genomic_DNA"/>
</dbReference>